<dbReference type="OrthoDB" id="4463796at2"/>
<reference evidence="2" key="1">
    <citation type="submission" date="2017-09" db="EMBL/GenBank/DDBJ databases">
        <authorList>
            <person name="Zhang Y."/>
            <person name="Huang X."/>
            <person name="Liu J."/>
            <person name="Lu L."/>
            <person name="Peng K."/>
        </authorList>
    </citation>
    <scope>NUCLEOTIDE SEQUENCE [LARGE SCALE GENOMIC DNA]</scope>
    <source>
        <strain evidence="2">S-XJ-1</strain>
    </source>
</reference>
<keyword evidence="2" id="KW-1185">Reference proteome</keyword>
<protein>
    <submittedName>
        <fullName evidence="1">Uncharacterized protein</fullName>
    </submittedName>
</protein>
<dbReference type="AlphaFoldDB" id="A0A2A2WMZ7"/>
<name>A0A2A2WMZ7_9ACTN</name>
<organism evidence="1 2">
    <name type="scientific">Dietzia natronolimnaea</name>
    <dbReference type="NCBI Taxonomy" id="161920"/>
    <lineage>
        <taxon>Bacteria</taxon>
        <taxon>Bacillati</taxon>
        <taxon>Actinomycetota</taxon>
        <taxon>Actinomycetes</taxon>
        <taxon>Mycobacteriales</taxon>
        <taxon>Dietziaceae</taxon>
        <taxon>Dietzia</taxon>
    </lineage>
</organism>
<dbReference type="EMBL" id="NTGA01000022">
    <property type="protein sequence ID" value="PAY22551.1"/>
    <property type="molecule type" value="Genomic_DNA"/>
</dbReference>
<dbReference type="RefSeq" id="WP_095718745.1">
    <property type="nucleotide sequence ID" value="NZ_NTGA01000022.1"/>
</dbReference>
<accession>A0A2A2WMZ7</accession>
<evidence type="ECO:0000313" key="2">
    <source>
        <dbReference type="Proteomes" id="UP000218810"/>
    </source>
</evidence>
<evidence type="ECO:0000313" key="1">
    <source>
        <dbReference type="EMBL" id="PAY22551.1"/>
    </source>
</evidence>
<sequence length="113" mass="11481">MKRATGGLILTLALAGCSQIDALAPVGGAEIADLRYAAIEVLLEQGVDVLVAPVCDGHGAALRCVGETVSNETITATLTSEDGASFDLRVGQSLIYSGPVQAVLERNGTVGAR</sequence>
<gene>
    <name evidence="1" type="ORF">CEY15_12630</name>
</gene>
<dbReference type="Proteomes" id="UP000218810">
    <property type="component" value="Unassembled WGS sequence"/>
</dbReference>
<comment type="caution">
    <text evidence="1">The sequence shown here is derived from an EMBL/GenBank/DDBJ whole genome shotgun (WGS) entry which is preliminary data.</text>
</comment>
<proteinExistence type="predicted"/>
<dbReference type="PROSITE" id="PS51257">
    <property type="entry name" value="PROKAR_LIPOPROTEIN"/>
    <property type="match status" value="1"/>
</dbReference>